<evidence type="ECO:0000313" key="2">
    <source>
        <dbReference type="Proteomes" id="UP000264445"/>
    </source>
</evidence>
<evidence type="ECO:0000313" key="1">
    <source>
        <dbReference type="EMBL" id="HBT49878.1"/>
    </source>
</evidence>
<dbReference type="GO" id="GO:0031250">
    <property type="term" value="C:anaerobic ribonucleoside-triphosphate reductase complex"/>
    <property type="evidence" value="ECO:0007669"/>
    <property type="project" value="TreeGrafter"/>
</dbReference>
<comment type="caution">
    <text evidence="1">The sequence shown here is derived from an EMBL/GenBank/DDBJ whole genome shotgun (WGS) entry which is preliminary data.</text>
</comment>
<dbReference type="SUPFAM" id="SSF51998">
    <property type="entry name" value="PFL-like glycyl radical enzymes"/>
    <property type="match status" value="1"/>
</dbReference>
<dbReference type="GO" id="GO:0009265">
    <property type="term" value="P:2'-deoxyribonucleotide biosynthetic process"/>
    <property type="evidence" value="ECO:0007669"/>
    <property type="project" value="TreeGrafter"/>
</dbReference>
<reference evidence="1 2" key="1">
    <citation type="journal article" date="2018" name="Nat. Biotechnol.">
        <title>A standardized bacterial taxonomy based on genome phylogeny substantially revises the tree of life.</title>
        <authorList>
            <person name="Parks D.H."/>
            <person name="Chuvochina M."/>
            <person name="Waite D.W."/>
            <person name="Rinke C."/>
            <person name="Skarshewski A."/>
            <person name="Chaumeil P.A."/>
            <person name="Hugenholtz P."/>
        </authorList>
    </citation>
    <scope>NUCLEOTIDE SEQUENCE [LARGE SCALE GENOMIC DNA]</scope>
    <source>
        <strain evidence="1">UBA12544</strain>
    </source>
</reference>
<gene>
    <name evidence="1" type="ORF">DEA61_08710</name>
</gene>
<dbReference type="EMBL" id="DOLB01000130">
    <property type="protein sequence ID" value="HBT49878.1"/>
    <property type="molecule type" value="Genomic_DNA"/>
</dbReference>
<dbReference type="PANTHER" id="PTHR21075">
    <property type="entry name" value="ANAEROBIC RIBONUCLEOSIDE-TRIPHOSPHATE REDUCTASE"/>
    <property type="match status" value="1"/>
</dbReference>
<name>A0A357VNK8_9THEO</name>
<dbReference type="GO" id="GO:0008998">
    <property type="term" value="F:ribonucleoside-triphosphate reductase (thioredoxin) activity"/>
    <property type="evidence" value="ECO:0007669"/>
    <property type="project" value="InterPro"/>
</dbReference>
<dbReference type="NCBIfam" id="TIGR02487">
    <property type="entry name" value="NrdD"/>
    <property type="match status" value="1"/>
</dbReference>
<dbReference type="GO" id="GO:0004748">
    <property type="term" value="F:ribonucleoside-diphosphate reductase activity, thioredoxin disulfide as acceptor"/>
    <property type="evidence" value="ECO:0007669"/>
    <property type="project" value="TreeGrafter"/>
</dbReference>
<dbReference type="Proteomes" id="UP000264445">
    <property type="component" value="Unassembled WGS sequence"/>
</dbReference>
<dbReference type="PANTHER" id="PTHR21075:SF0">
    <property type="entry name" value="ANAEROBIC RIBONUCLEOSIDE-TRIPHOSPHATE REDUCTASE"/>
    <property type="match status" value="1"/>
</dbReference>
<protein>
    <submittedName>
        <fullName evidence="1">Uncharacterized protein</fullName>
    </submittedName>
</protein>
<proteinExistence type="predicted"/>
<dbReference type="Gene3D" id="3.20.70.20">
    <property type="match status" value="1"/>
</dbReference>
<dbReference type="NCBIfam" id="NF006126">
    <property type="entry name" value="PRK08270.1"/>
    <property type="match status" value="1"/>
</dbReference>
<accession>A0A357VNK8</accession>
<dbReference type="InterPro" id="IPR012833">
    <property type="entry name" value="NrdD"/>
</dbReference>
<dbReference type="GO" id="GO:0006260">
    <property type="term" value="P:DNA replication"/>
    <property type="evidence" value="ECO:0007669"/>
    <property type="project" value="InterPro"/>
</dbReference>
<sequence>MDMINAALAELMLEGDALGRGFTFPIPTYNVTPDFDPSSPVVRKIFEMTAKFGSPYFANFISSDMKPEDVRSMCCRLRLDVSELKKKGGGLFGANPLTGSIGVVTINLPRIGYLSRTREEYFQRLGELVDLAIESLNIKRAVIEDLTEKGLYPYSKHYLRYVKKARGSYWANHFGTVGVIGMNEACLNLLGVDIAHPDGYQLAKDTLLFIRERLIEHQKKHGLMYNLEATPAEGTSYRLARIDKRMYPDIIVANEEAYRNGAEPYYTNSTMLPVGYTDDVFELLDHQSPLQSLYTGGTVFHMFIGEKQPDPEACASLILRVFSNYTLPYMSITPTYSVCPDHGYIFGEHEVCPTCGAECEVYSRIVGYYRPVKNWNAGKRAEFKDRALFDKALAG</sequence>
<organism evidence="1 2">
    <name type="scientific">Caldanaerobacter subterraneus</name>
    <dbReference type="NCBI Taxonomy" id="911092"/>
    <lineage>
        <taxon>Bacteria</taxon>
        <taxon>Bacillati</taxon>
        <taxon>Bacillota</taxon>
        <taxon>Clostridia</taxon>
        <taxon>Thermoanaerobacterales</taxon>
        <taxon>Thermoanaerobacteraceae</taxon>
        <taxon>Caldanaerobacter</taxon>
    </lineage>
</organism>
<dbReference type="AlphaFoldDB" id="A0A357VNK8"/>
<dbReference type="Pfam" id="PF13597">
    <property type="entry name" value="NRDD"/>
    <property type="match status" value="1"/>
</dbReference>